<evidence type="ECO:0000313" key="1">
    <source>
        <dbReference type="EMBL" id="KAK8512614.1"/>
    </source>
</evidence>
<evidence type="ECO:0000313" key="2">
    <source>
        <dbReference type="Proteomes" id="UP001472677"/>
    </source>
</evidence>
<evidence type="ECO:0008006" key="3">
    <source>
        <dbReference type="Google" id="ProtNLM"/>
    </source>
</evidence>
<keyword evidence="2" id="KW-1185">Reference proteome</keyword>
<proteinExistence type="predicted"/>
<accession>A0ABR2BZR2</accession>
<sequence>MWLSTGGIDGLVLQNLVILMETRNGDGIEAWVTLDEHFFPPQVVFKDTETGNRIEALVYFDEQHMVMLEQNEEHLCKKSIQFESGLLSLRQFTQEPNNKE</sequence>
<protein>
    <recommendedName>
        <fullName evidence="3">F-box associated domain-containing protein</fullName>
    </recommendedName>
</protein>
<gene>
    <name evidence="1" type="ORF">V6N12_075186</name>
</gene>
<comment type="caution">
    <text evidence="1">The sequence shown here is derived from an EMBL/GenBank/DDBJ whole genome shotgun (WGS) entry which is preliminary data.</text>
</comment>
<dbReference type="Proteomes" id="UP001472677">
    <property type="component" value="Unassembled WGS sequence"/>
</dbReference>
<reference evidence="1 2" key="1">
    <citation type="journal article" date="2024" name="G3 (Bethesda)">
        <title>Genome assembly of Hibiscus sabdariffa L. provides insights into metabolisms of medicinal natural products.</title>
        <authorList>
            <person name="Kim T."/>
        </authorList>
    </citation>
    <scope>NUCLEOTIDE SEQUENCE [LARGE SCALE GENOMIC DNA]</scope>
    <source>
        <strain evidence="1">TK-2024</strain>
        <tissue evidence="1">Old leaves</tissue>
    </source>
</reference>
<organism evidence="1 2">
    <name type="scientific">Hibiscus sabdariffa</name>
    <name type="common">roselle</name>
    <dbReference type="NCBI Taxonomy" id="183260"/>
    <lineage>
        <taxon>Eukaryota</taxon>
        <taxon>Viridiplantae</taxon>
        <taxon>Streptophyta</taxon>
        <taxon>Embryophyta</taxon>
        <taxon>Tracheophyta</taxon>
        <taxon>Spermatophyta</taxon>
        <taxon>Magnoliopsida</taxon>
        <taxon>eudicotyledons</taxon>
        <taxon>Gunneridae</taxon>
        <taxon>Pentapetalae</taxon>
        <taxon>rosids</taxon>
        <taxon>malvids</taxon>
        <taxon>Malvales</taxon>
        <taxon>Malvaceae</taxon>
        <taxon>Malvoideae</taxon>
        <taxon>Hibiscus</taxon>
    </lineage>
</organism>
<name>A0ABR2BZR2_9ROSI</name>
<dbReference type="EMBL" id="JBBPBM010000072">
    <property type="protein sequence ID" value="KAK8512614.1"/>
    <property type="molecule type" value="Genomic_DNA"/>
</dbReference>